<keyword evidence="2" id="KW-1133">Transmembrane helix</keyword>
<feature type="compositionally biased region" description="Basic and acidic residues" evidence="1">
    <location>
        <begin position="152"/>
        <end position="161"/>
    </location>
</feature>
<dbReference type="Proteomes" id="UP000681340">
    <property type="component" value="Unassembled WGS sequence"/>
</dbReference>
<evidence type="ECO:0000313" key="5">
    <source>
        <dbReference type="Proteomes" id="UP000681340"/>
    </source>
</evidence>
<dbReference type="AlphaFoldDB" id="A0A919SNU7"/>
<keyword evidence="5" id="KW-1185">Reference proteome</keyword>
<protein>
    <recommendedName>
        <fullName evidence="6">LPXTG-motif cell wall-anchored protein</fullName>
    </recommendedName>
</protein>
<evidence type="ECO:0000256" key="1">
    <source>
        <dbReference type="SAM" id="MobiDB-lite"/>
    </source>
</evidence>
<feature type="region of interest" description="Disordered" evidence="1">
    <location>
        <begin position="152"/>
        <end position="179"/>
    </location>
</feature>
<organism evidence="4 5">
    <name type="scientific">Actinoplanes auranticolor</name>
    <dbReference type="NCBI Taxonomy" id="47988"/>
    <lineage>
        <taxon>Bacteria</taxon>
        <taxon>Bacillati</taxon>
        <taxon>Actinomycetota</taxon>
        <taxon>Actinomycetes</taxon>
        <taxon>Micromonosporales</taxon>
        <taxon>Micromonosporaceae</taxon>
        <taxon>Actinoplanes</taxon>
    </lineage>
</organism>
<feature type="chain" id="PRO_5036989692" description="LPXTG-motif cell wall-anchored protein" evidence="3">
    <location>
        <begin position="27"/>
        <end position="281"/>
    </location>
</feature>
<name>A0A919SNU7_9ACTN</name>
<proteinExistence type="predicted"/>
<sequence>MKTILRALGAALVTAGVLAVPSVAQAADDVPLFGALTERDANGRSVTYPIHRGETIPVVLGVTNRGTAPSAGVVVNIRVFNELRLPRTFTNCWYYTDSNLDGAWCEFEGDLPVGGTYALSPFQVSAAADAKDFSGSVIFQWFPKDWVDKNGGIKDSAEEHGGPGTTPVAGTGGKLTLEPKELPVPEKTERVGFAYVKLTTPTTTPPTTAPTTAPTSAPTATPTGTPAAPAPATTPPADGGSGGGLAVTGSNAVAIAGVGGLLLVAGVVAFLLTRRRNRFTA</sequence>
<evidence type="ECO:0000256" key="3">
    <source>
        <dbReference type="SAM" id="SignalP"/>
    </source>
</evidence>
<keyword evidence="2" id="KW-0472">Membrane</keyword>
<reference evidence="4" key="1">
    <citation type="submission" date="2021-03" db="EMBL/GenBank/DDBJ databases">
        <title>Whole genome shotgun sequence of Actinoplanes auranticolor NBRC 12245.</title>
        <authorList>
            <person name="Komaki H."/>
            <person name="Tamura T."/>
        </authorList>
    </citation>
    <scope>NUCLEOTIDE SEQUENCE</scope>
    <source>
        <strain evidence="4">NBRC 12245</strain>
    </source>
</reference>
<dbReference type="RefSeq" id="WP_212992560.1">
    <property type="nucleotide sequence ID" value="NZ_BAABEA010000001.1"/>
</dbReference>
<evidence type="ECO:0000313" key="4">
    <source>
        <dbReference type="EMBL" id="GIM75631.1"/>
    </source>
</evidence>
<keyword evidence="2" id="KW-0812">Transmembrane</keyword>
<feature type="transmembrane region" description="Helical" evidence="2">
    <location>
        <begin position="252"/>
        <end position="272"/>
    </location>
</feature>
<gene>
    <name evidence="4" type="ORF">Aau02nite_66840</name>
</gene>
<accession>A0A919SNU7</accession>
<feature type="region of interest" description="Disordered" evidence="1">
    <location>
        <begin position="199"/>
        <end position="243"/>
    </location>
</feature>
<feature type="compositionally biased region" description="Low complexity" evidence="1">
    <location>
        <begin position="209"/>
        <end position="227"/>
    </location>
</feature>
<feature type="signal peptide" evidence="3">
    <location>
        <begin position="1"/>
        <end position="26"/>
    </location>
</feature>
<dbReference type="EMBL" id="BOQL01000058">
    <property type="protein sequence ID" value="GIM75631.1"/>
    <property type="molecule type" value="Genomic_DNA"/>
</dbReference>
<evidence type="ECO:0008006" key="6">
    <source>
        <dbReference type="Google" id="ProtNLM"/>
    </source>
</evidence>
<keyword evidence="3" id="KW-0732">Signal</keyword>
<comment type="caution">
    <text evidence="4">The sequence shown here is derived from an EMBL/GenBank/DDBJ whole genome shotgun (WGS) entry which is preliminary data.</text>
</comment>
<evidence type="ECO:0000256" key="2">
    <source>
        <dbReference type="SAM" id="Phobius"/>
    </source>
</evidence>